<evidence type="ECO:0000313" key="1">
    <source>
        <dbReference type="EMBL" id="MFC7443256.1"/>
    </source>
</evidence>
<dbReference type="RefSeq" id="WP_379867581.1">
    <property type="nucleotide sequence ID" value="NZ_JBHTBW010000081.1"/>
</dbReference>
<gene>
    <name evidence="1" type="ORF">ACFQNG_19495</name>
</gene>
<keyword evidence="2" id="KW-1185">Reference proteome</keyword>
<accession>A0ABW2RQZ4</accession>
<proteinExistence type="predicted"/>
<evidence type="ECO:0000313" key="2">
    <source>
        <dbReference type="Proteomes" id="UP001596500"/>
    </source>
</evidence>
<dbReference type="Proteomes" id="UP001596500">
    <property type="component" value="Unassembled WGS sequence"/>
</dbReference>
<protein>
    <submittedName>
        <fullName evidence="1">Uncharacterized protein</fullName>
    </submittedName>
</protein>
<sequence length="142" mass="16383">MLDTDILIPGADQLFETVEVNGRYFPMPVSFREWVPYTPFGTGRLILFFIMKSSDGIAMNQAIRDAILELNPKELYCDFSDPGDKNYEREKRIKSLYEASGYAYPRSIYGFVQLLRQFGLLIEVKVEDHIYLASVLRPYPAP</sequence>
<name>A0ABW2RQZ4_9BACL</name>
<reference evidence="2" key="1">
    <citation type="journal article" date="2019" name="Int. J. Syst. Evol. Microbiol.">
        <title>The Global Catalogue of Microorganisms (GCM) 10K type strain sequencing project: providing services to taxonomists for standard genome sequencing and annotation.</title>
        <authorList>
            <consortium name="The Broad Institute Genomics Platform"/>
            <consortium name="The Broad Institute Genome Sequencing Center for Infectious Disease"/>
            <person name="Wu L."/>
            <person name="Ma J."/>
        </authorList>
    </citation>
    <scope>NUCLEOTIDE SEQUENCE [LARGE SCALE GENOMIC DNA]</scope>
    <source>
        <strain evidence="2">CGMCC 1.12942</strain>
    </source>
</reference>
<dbReference type="EMBL" id="JBHTBW010000081">
    <property type="protein sequence ID" value="MFC7443256.1"/>
    <property type="molecule type" value="Genomic_DNA"/>
</dbReference>
<organism evidence="1 2">
    <name type="scientific">Laceyella putida</name>
    <dbReference type="NCBI Taxonomy" id="110101"/>
    <lineage>
        <taxon>Bacteria</taxon>
        <taxon>Bacillati</taxon>
        <taxon>Bacillota</taxon>
        <taxon>Bacilli</taxon>
        <taxon>Bacillales</taxon>
        <taxon>Thermoactinomycetaceae</taxon>
        <taxon>Laceyella</taxon>
    </lineage>
</organism>
<comment type="caution">
    <text evidence="1">The sequence shown here is derived from an EMBL/GenBank/DDBJ whole genome shotgun (WGS) entry which is preliminary data.</text>
</comment>